<comment type="subcellular location">
    <subcellularLocation>
        <location evidence="1">Cell membrane</location>
        <topology evidence="1">Multi-pass membrane protein</topology>
    </subcellularLocation>
</comment>
<evidence type="ECO:0000256" key="5">
    <source>
        <dbReference type="ARBA" id="ARBA00023040"/>
    </source>
</evidence>
<dbReference type="GO" id="GO:0004930">
    <property type="term" value="F:G protein-coupled receptor activity"/>
    <property type="evidence" value="ECO:0007669"/>
    <property type="project" value="UniProtKB-KW"/>
</dbReference>
<dbReference type="PANTHER" id="PTHR45695:SF23">
    <property type="entry name" value="GALANIN-LIKE G-PROTEIN COUPLED RECEPTOR NPR-9"/>
    <property type="match status" value="1"/>
</dbReference>
<dbReference type="Proteomes" id="UP001208570">
    <property type="component" value="Unassembled WGS sequence"/>
</dbReference>
<dbReference type="Pfam" id="PF00001">
    <property type="entry name" value="7tm_1"/>
    <property type="match status" value="1"/>
</dbReference>
<evidence type="ECO:0000256" key="3">
    <source>
        <dbReference type="ARBA" id="ARBA00022692"/>
    </source>
</evidence>
<evidence type="ECO:0000259" key="12">
    <source>
        <dbReference type="PROSITE" id="PS50262"/>
    </source>
</evidence>
<keyword evidence="14" id="KW-1185">Reference proteome</keyword>
<dbReference type="PANTHER" id="PTHR45695">
    <property type="entry name" value="LEUCOKININ RECEPTOR-RELATED"/>
    <property type="match status" value="1"/>
</dbReference>
<proteinExistence type="predicted"/>
<evidence type="ECO:0000256" key="7">
    <source>
        <dbReference type="ARBA" id="ARBA00023157"/>
    </source>
</evidence>
<keyword evidence="10" id="KW-0807">Transducer</keyword>
<keyword evidence="8" id="KW-0675">Receptor</keyword>
<keyword evidence="7" id="KW-1015">Disulfide bond</keyword>
<dbReference type="InterPro" id="IPR000276">
    <property type="entry name" value="GPCR_Rhodpsn"/>
</dbReference>
<feature type="transmembrane region" description="Helical" evidence="11">
    <location>
        <begin position="88"/>
        <end position="113"/>
    </location>
</feature>
<keyword evidence="2" id="KW-1003">Cell membrane</keyword>
<keyword evidence="4 11" id="KW-1133">Transmembrane helix</keyword>
<evidence type="ECO:0000256" key="4">
    <source>
        <dbReference type="ARBA" id="ARBA00022989"/>
    </source>
</evidence>
<evidence type="ECO:0000256" key="9">
    <source>
        <dbReference type="ARBA" id="ARBA00023180"/>
    </source>
</evidence>
<evidence type="ECO:0000256" key="10">
    <source>
        <dbReference type="ARBA" id="ARBA00023224"/>
    </source>
</evidence>
<accession>A0AAD9JGW5</accession>
<dbReference type="Gene3D" id="1.20.1070.10">
    <property type="entry name" value="Rhodopsin 7-helix transmembrane proteins"/>
    <property type="match status" value="1"/>
</dbReference>
<dbReference type="SUPFAM" id="SSF81321">
    <property type="entry name" value="Family A G protein-coupled receptor-like"/>
    <property type="match status" value="1"/>
</dbReference>
<dbReference type="GO" id="GO:0005886">
    <property type="term" value="C:plasma membrane"/>
    <property type="evidence" value="ECO:0007669"/>
    <property type="project" value="UniProtKB-SubCell"/>
</dbReference>
<feature type="transmembrane region" description="Helical" evidence="11">
    <location>
        <begin position="288"/>
        <end position="311"/>
    </location>
</feature>
<dbReference type="InterPro" id="IPR017452">
    <property type="entry name" value="GPCR_Rhodpsn_7TM"/>
</dbReference>
<dbReference type="AlphaFoldDB" id="A0AAD9JGW5"/>
<keyword evidence="9" id="KW-0325">Glycoprotein</keyword>
<feature type="transmembrane region" description="Helical" evidence="11">
    <location>
        <begin position="257"/>
        <end position="282"/>
    </location>
</feature>
<gene>
    <name evidence="13" type="ORF">LSH36_314g01040</name>
</gene>
<comment type="caution">
    <text evidence="13">The sequence shown here is derived from an EMBL/GenBank/DDBJ whole genome shotgun (WGS) entry which is preliminary data.</text>
</comment>
<evidence type="ECO:0000256" key="8">
    <source>
        <dbReference type="ARBA" id="ARBA00023170"/>
    </source>
</evidence>
<evidence type="ECO:0000313" key="13">
    <source>
        <dbReference type="EMBL" id="KAK2152929.1"/>
    </source>
</evidence>
<evidence type="ECO:0000256" key="6">
    <source>
        <dbReference type="ARBA" id="ARBA00023136"/>
    </source>
</evidence>
<feature type="domain" description="G-protein coupled receptors family 1 profile" evidence="12">
    <location>
        <begin position="67"/>
        <end position="312"/>
    </location>
</feature>
<evidence type="ECO:0000256" key="11">
    <source>
        <dbReference type="SAM" id="Phobius"/>
    </source>
</evidence>
<feature type="transmembrane region" description="Helical" evidence="11">
    <location>
        <begin position="55"/>
        <end position="76"/>
    </location>
</feature>
<keyword evidence="3 11" id="KW-0812">Transmembrane</keyword>
<keyword evidence="6 11" id="KW-0472">Membrane</keyword>
<dbReference type="PROSITE" id="PS50262">
    <property type="entry name" value="G_PROTEIN_RECEP_F1_2"/>
    <property type="match status" value="1"/>
</dbReference>
<dbReference type="PRINTS" id="PR00237">
    <property type="entry name" value="GPCRRHODOPSN"/>
</dbReference>
<evidence type="ECO:0000256" key="1">
    <source>
        <dbReference type="ARBA" id="ARBA00004651"/>
    </source>
</evidence>
<dbReference type="EMBL" id="JAODUP010000314">
    <property type="protein sequence ID" value="KAK2152929.1"/>
    <property type="molecule type" value="Genomic_DNA"/>
</dbReference>
<sequence length="341" mass="38010">MIRANKMPAFGNAAYNLVANRTTDGAPVGNHSAVTQLRSNFDKAVYDVFKTVVPVTFTLFVLLGILGNGLVIYVIAYRRKLRTVTNLLLANLAVADVAFLFVCGSFTVVHYAFDIFPLGDVPCQIIQYLLFTTCYVSVYTLAAVSAVRFIVVVHGSDHPLVRSKVYVKLLIIGIWLLFLVANVPVTAIHHLEFDPRTNRTECIIDGIDEGRKLFLLTFLLAYAFPLIVIIAFYLAVVRHLRKTGNCVTQHVGHVTKVTAIVVLVFAICWIPLHVHLLVGYYGDLPHGIAYGSLLLVWHVLVFVNSMINPIIYNIFSKDFRREFVVTLSCCIGRTEPIAQNV</sequence>
<evidence type="ECO:0000313" key="14">
    <source>
        <dbReference type="Proteomes" id="UP001208570"/>
    </source>
</evidence>
<organism evidence="13 14">
    <name type="scientific">Paralvinella palmiformis</name>
    <dbReference type="NCBI Taxonomy" id="53620"/>
    <lineage>
        <taxon>Eukaryota</taxon>
        <taxon>Metazoa</taxon>
        <taxon>Spiralia</taxon>
        <taxon>Lophotrochozoa</taxon>
        <taxon>Annelida</taxon>
        <taxon>Polychaeta</taxon>
        <taxon>Sedentaria</taxon>
        <taxon>Canalipalpata</taxon>
        <taxon>Terebellida</taxon>
        <taxon>Terebelliformia</taxon>
        <taxon>Alvinellidae</taxon>
        <taxon>Paralvinella</taxon>
    </lineage>
</organism>
<feature type="transmembrane region" description="Helical" evidence="11">
    <location>
        <begin position="165"/>
        <end position="185"/>
    </location>
</feature>
<name>A0AAD9JGW5_9ANNE</name>
<evidence type="ECO:0000256" key="2">
    <source>
        <dbReference type="ARBA" id="ARBA00022475"/>
    </source>
</evidence>
<feature type="transmembrane region" description="Helical" evidence="11">
    <location>
        <begin position="125"/>
        <end position="153"/>
    </location>
</feature>
<feature type="transmembrane region" description="Helical" evidence="11">
    <location>
        <begin position="213"/>
        <end position="236"/>
    </location>
</feature>
<keyword evidence="5" id="KW-0297">G-protein coupled receptor</keyword>
<protein>
    <recommendedName>
        <fullName evidence="12">G-protein coupled receptors family 1 profile domain-containing protein</fullName>
    </recommendedName>
</protein>
<reference evidence="13" key="1">
    <citation type="journal article" date="2023" name="Mol. Biol. Evol.">
        <title>Third-Generation Sequencing Reveals the Adaptive Role of the Epigenome in Three Deep-Sea Polychaetes.</title>
        <authorList>
            <person name="Perez M."/>
            <person name="Aroh O."/>
            <person name="Sun Y."/>
            <person name="Lan Y."/>
            <person name="Juniper S.K."/>
            <person name="Young C.R."/>
            <person name="Angers B."/>
            <person name="Qian P.Y."/>
        </authorList>
    </citation>
    <scope>NUCLEOTIDE SEQUENCE</scope>
    <source>
        <strain evidence="13">P08H-3</strain>
    </source>
</reference>